<dbReference type="EMBL" id="HACG01037025">
    <property type="protein sequence ID" value="CEK83890.1"/>
    <property type="molecule type" value="Transcribed_RNA"/>
</dbReference>
<protein>
    <recommendedName>
        <fullName evidence="2">EGF-like domain-containing protein</fullName>
    </recommendedName>
</protein>
<name>A0A0B7AVJ6_9EUPU</name>
<reference evidence="1" key="1">
    <citation type="submission" date="2014-12" db="EMBL/GenBank/DDBJ databases">
        <title>Insight into the proteome of Arion vulgaris.</title>
        <authorList>
            <person name="Aradska J."/>
            <person name="Bulat T."/>
            <person name="Smidak R."/>
            <person name="Sarate P."/>
            <person name="Gangsoo J."/>
            <person name="Sialana F."/>
            <person name="Bilban M."/>
            <person name="Lubec G."/>
        </authorList>
    </citation>
    <scope>NUCLEOTIDE SEQUENCE</scope>
    <source>
        <tissue evidence="1">Skin</tissue>
    </source>
</reference>
<evidence type="ECO:0008006" key="2">
    <source>
        <dbReference type="Google" id="ProtNLM"/>
    </source>
</evidence>
<accession>A0A0B7AVJ6</accession>
<gene>
    <name evidence="1" type="primary">ORF139538</name>
</gene>
<feature type="non-terminal residue" evidence="1">
    <location>
        <position position="74"/>
    </location>
</feature>
<proteinExistence type="predicted"/>
<dbReference type="AlphaFoldDB" id="A0A0B7AVJ6"/>
<dbReference type="Gene3D" id="2.170.300.10">
    <property type="entry name" value="Tie2 ligand-binding domain superfamily"/>
    <property type="match status" value="1"/>
</dbReference>
<feature type="non-terminal residue" evidence="1">
    <location>
        <position position="1"/>
    </location>
</feature>
<evidence type="ECO:0000313" key="1">
    <source>
        <dbReference type="EMBL" id="CEK83890.1"/>
    </source>
</evidence>
<sequence length="74" mass="8143">GVLTIAADDCPVGFFGWKCKLKCENCEGGECDPNTNTCLLGCKSGYYGPHCLFENDSMYDSQGIYYTGHRNTTE</sequence>
<organism evidence="1">
    <name type="scientific">Arion vulgaris</name>
    <dbReference type="NCBI Taxonomy" id="1028688"/>
    <lineage>
        <taxon>Eukaryota</taxon>
        <taxon>Metazoa</taxon>
        <taxon>Spiralia</taxon>
        <taxon>Lophotrochozoa</taxon>
        <taxon>Mollusca</taxon>
        <taxon>Gastropoda</taxon>
        <taxon>Heterobranchia</taxon>
        <taxon>Euthyneura</taxon>
        <taxon>Panpulmonata</taxon>
        <taxon>Eupulmonata</taxon>
        <taxon>Stylommatophora</taxon>
        <taxon>Helicina</taxon>
        <taxon>Arionoidea</taxon>
        <taxon>Arionidae</taxon>
        <taxon>Arion</taxon>
    </lineage>
</organism>